<organism evidence="1">
    <name type="scientific">marine sediment metagenome</name>
    <dbReference type="NCBI Taxonomy" id="412755"/>
    <lineage>
        <taxon>unclassified sequences</taxon>
        <taxon>metagenomes</taxon>
        <taxon>ecological metagenomes</taxon>
    </lineage>
</organism>
<proteinExistence type="predicted"/>
<gene>
    <name evidence="1" type="ORF">LCGC14_2788570</name>
</gene>
<comment type="caution">
    <text evidence="1">The sequence shown here is derived from an EMBL/GenBank/DDBJ whole genome shotgun (WGS) entry which is preliminary data.</text>
</comment>
<protein>
    <submittedName>
        <fullName evidence="1">Uncharacterized protein</fullName>
    </submittedName>
</protein>
<accession>A0A0F8YRA2</accession>
<evidence type="ECO:0000313" key="1">
    <source>
        <dbReference type="EMBL" id="KKK83917.1"/>
    </source>
</evidence>
<feature type="non-terminal residue" evidence="1">
    <location>
        <position position="1"/>
    </location>
</feature>
<dbReference type="EMBL" id="LAZR01052008">
    <property type="protein sequence ID" value="KKK83917.1"/>
    <property type="molecule type" value="Genomic_DNA"/>
</dbReference>
<sequence>RNFTEGVKDQKLTNLNYVVKLAESLDMPIIVGTEMNSPGLKFVDDFDSEELKPFASRFLKGANIVYGHSVLQKQSGMGYTSKWAEENFKTRADKNAFFEKLGSSLEVGQEEFLGGLKDMQVLPEQLLEKINK</sequence>
<name>A0A0F8YRA2_9ZZZZ</name>
<dbReference type="AlphaFoldDB" id="A0A0F8YRA2"/>
<reference evidence="1" key="1">
    <citation type="journal article" date="2015" name="Nature">
        <title>Complex archaea that bridge the gap between prokaryotes and eukaryotes.</title>
        <authorList>
            <person name="Spang A."/>
            <person name="Saw J.H."/>
            <person name="Jorgensen S.L."/>
            <person name="Zaremba-Niedzwiedzka K."/>
            <person name="Martijn J."/>
            <person name="Lind A.E."/>
            <person name="van Eijk R."/>
            <person name="Schleper C."/>
            <person name="Guy L."/>
            <person name="Ettema T.J."/>
        </authorList>
    </citation>
    <scope>NUCLEOTIDE SEQUENCE</scope>
</reference>